<sequence>MDKCPKDFVASIEELKRLPPGAPAFQWPTLLFSEDSEPRWSLASEAGPPRGAVGAPVLTPVAGGPSVDAVPPPVLGGTAVLSAEATRPPPTSLDDHRVSPSVGLHPMFTTTAARASTAAGAPLAGDRGTAAAATARWAPPRPPCSAPSLAAADSRAPQRTGAVPTSRWSPLSPPRSAAPQSHPPSHQDVQGTAAHTHPPSTQAAEGAGPPPPIPLSDSSPTPAAETAPTFAGVLVGDLDPMERLHNIPLPQAATPASPTGLFDMSASGTVAKGRGTYKQQTVTSYYSDPRERAWHMTIMRFIKESGMPFNCVKLESFRRMFTIIIPPAVPEAPVPKPPTYHMVRTTLLDELDAEVQRCVRPVLDTARQSGCNIMTDGWTHIRGQTLCNYLVGTERGPAYLATDVMRGRKDAPALGKAWLHRLKTLDIHLSDITMFVTDSAGVNVSAMQIFEEDESVKHIFWIPSLPRTRDATLFGPRGRSVRMPPGSQHVWGLLHGGSPWWEDLRRLCNIMDPVMEMLQMLDSDTRQISKVLRRYEIMIASYLTSCDSLTATELDEILGVFDRRRTMFLTSMHIAAMMLDPEFRDATLPDGDVMQQGLIATLVQFGYPEGSPQHIEILTSIDKFHVRERPFDNATMDRAMRSYEHPFSFWESRRFPHTEYFAMRILHVWMTASPCERAWSRWSFIHSKTLGRIPHTTRTSL</sequence>
<evidence type="ECO:0000313" key="4">
    <source>
        <dbReference type="Proteomes" id="UP000265515"/>
    </source>
</evidence>
<comment type="caution">
    <text evidence="3">The sequence shown here is derived from an EMBL/GenBank/DDBJ whole genome shotgun (WGS) entry which is preliminary data.</text>
</comment>
<protein>
    <recommendedName>
        <fullName evidence="2">DUF659 domain-containing protein</fullName>
    </recommendedName>
</protein>
<feature type="compositionally biased region" description="Low complexity" evidence="1">
    <location>
        <begin position="215"/>
        <end position="226"/>
    </location>
</feature>
<dbReference type="InterPro" id="IPR007021">
    <property type="entry name" value="DUF659"/>
</dbReference>
<gene>
    <name evidence="3" type="ORF">CBR_g52676</name>
</gene>
<feature type="region of interest" description="Disordered" evidence="1">
    <location>
        <begin position="118"/>
        <end position="226"/>
    </location>
</feature>
<accession>A0A388MAN6</accession>
<dbReference type="EMBL" id="BFEA01000929">
    <property type="protein sequence ID" value="GBG91641.1"/>
    <property type="molecule type" value="Genomic_DNA"/>
</dbReference>
<name>A0A388MAN6_CHABU</name>
<dbReference type="PANTHER" id="PTHR32166">
    <property type="entry name" value="OSJNBA0013A04.12 PROTEIN"/>
    <property type="match status" value="1"/>
</dbReference>
<evidence type="ECO:0000259" key="2">
    <source>
        <dbReference type="Pfam" id="PF04937"/>
    </source>
</evidence>
<feature type="region of interest" description="Disordered" evidence="1">
    <location>
        <begin position="84"/>
        <end position="104"/>
    </location>
</feature>
<evidence type="ECO:0000313" key="3">
    <source>
        <dbReference type="EMBL" id="GBG91641.1"/>
    </source>
</evidence>
<reference evidence="3 4" key="1">
    <citation type="journal article" date="2018" name="Cell">
        <title>The Chara Genome: Secondary Complexity and Implications for Plant Terrestrialization.</title>
        <authorList>
            <person name="Nishiyama T."/>
            <person name="Sakayama H."/>
            <person name="Vries J.D."/>
            <person name="Buschmann H."/>
            <person name="Saint-Marcoux D."/>
            <person name="Ullrich K.K."/>
            <person name="Haas F.B."/>
            <person name="Vanderstraeten L."/>
            <person name="Becker D."/>
            <person name="Lang D."/>
            <person name="Vosolsobe S."/>
            <person name="Rombauts S."/>
            <person name="Wilhelmsson P.K.I."/>
            <person name="Janitza P."/>
            <person name="Kern R."/>
            <person name="Heyl A."/>
            <person name="Rumpler F."/>
            <person name="Villalobos L.I.A.C."/>
            <person name="Clay J.M."/>
            <person name="Skokan R."/>
            <person name="Toyoda A."/>
            <person name="Suzuki Y."/>
            <person name="Kagoshima H."/>
            <person name="Schijlen E."/>
            <person name="Tajeshwar N."/>
            <person name="Catarino B."/>
            <person name="Hetherington A.J."/>
            <person name="Saltykova A."/>
            <person name="Bonnot C."/>
            <person name="Breuninger H."/>
            <person name="Symeonidi A."/>
            <person name="Radhakrishnan G.V."/>
            <person name="Van Nieuwerburgh F."/>
            <person name="Deforce D."/>
            <person name="Chang C."/>
            <person name="Karol K.G."/>
            <person name="Hedrich R."/>
            <person name="Ulvskov P."/>
            <person name="Glockner G."/>
            <person name="Delwiche C.F."/>
            <person name="Petrasek J."/>
            <person name="Van de Peer Y."/>
            <person name="Friml J."/>
            <person name="Beilby M."/>
            <person name="Dolan L."/>
            <person name="Kohara Y."/>
            <person name="Sugano S."/>
            <person name="Fujiyama A."/>
            <person name="Delaux P.-M."/>
            <person name="Quint M."/>
            <person name="TheiBen G."/>
            <person name="Hagemann M."/>
            <person name="Harholt J."/>
            <person name="Dunand C."/>
            <person name="Zachgo S."/>
            <person name="Langdale J."/>
            <person name="Maumus F."/>
            <person name="Straeten D.V.D."/>
            <person name="Gould S.B."/>
            <person name="Rensing S.A."/>
        </authorList>
    </citation>
    <scope>NUCLEOTIDE SEQUENCE [LARGE SCALE GENOMIC DNA]</scope>
    <source>
        <strain evidence="3 4">S276</strain>
    </source>
</reference>
<proteinExistence type="predicted"/>
<dbReference type="Proteomes" id="UP000265515">
    <property type="component" value="Unassembled WGS sequence"/>
</dbReference>
<dbReference type="Pfam" id="PF04937">
    <property type="entry name" value="DUF659"/>
    <property type="match status" value="1"/>
</dbReference>
<dbReference type="SUPFAM" id="SSF53098">
    <property type="entry name" value="Ribonuclease H-like"/>
    <property type="match status" value="1"/>
</dbReference>
<feature type="domain" description="DUF659" evidence="2">
    <location>
        <begin position="338"/>
        <end position="467"/>
    </location>
</feature>
<keyword evidence="4" id="KW-1185">Reference proteome</keyword>
<dbReference type="Gramene" id="GBG91641">
    <property type="protein sequence ID" value="GBG91641"/>
    <property type="gene ID" value="CBR_g52676"/>
</dbReference>
<dbReference type="InterPro" id="IPR012337">
    <property type="entry name" value="RNaseH-like_sf"/>
</dbReference>
<feature type="compositionally biased region" description="Low complexity" evidence="1">
    <location>
        <begin position="118"/>
        <end position="138"/>
    </location>
</feature>
<dbReference type="PANTHER" id="PTHR32166:SF123">
    <property type="entry name" value="BED-TYPE DOMAIN-CONTAINING PROTEIN"/>
    <property type="match status" value="1"/>
</dbReference>
<evidence type="ECO:0000256" key="1">
    <source>
        <dbReference type="SAM" id="MobiDB-lite"/>
    </source>
</evidence>
<dbReference type="AlphaFoldDB" id="A0A388MAN6"/>
<organism evidence="3 4">
    <name type="scientific">Chara braunii</name>
    <name type="common">Braun's stonewort</name>
    <dbReference type="NCBI Taxonomy" id="69332"/>
    <lineage>
        <taxon>Eukaryota</taxon>
        <taxon>Viridiplantae</taxon>
        <taxon>Streptophyta</taxon>
        <taxon>Charophyceae</taxon>
        <taxon>Charales</taxon>
        <taxon>Characeae</taxon>
        <taxon>Chara</taxon>
    </lineage>
</organism>